<sequence>MPVNEHDLPEDCGFVLHGGDGADGNSDWEDSDQDEGLTRTKEKMRKLMKRQYKDFRMHQDRTDKTWQNFAGQMDEMIVVYMDWDYVERKKVRSTREPVETLELDVVDMFGSSTQQVPILQGLSHDCSSIILAGLLPTTPLSHKTAITIHTISLYHCLFTRCPKLGIQPFMKALCNLEGLPFKLYLSMQMSIAFDVYVAILNGVCLRVLKTLGRDGPNWRMLNTCPRCQYCLQEEDKLDVRMLATFDGNDSLRRVEQTNDSKLDSSADNAGPALAPSREQFDCCIGGGDYFLSPAEVDECEEKNWGQVHSLEDISLTPAEQHLWAEGRCEERWHNAQDKNTARLVGRFMECGWFAFLCCHMMLLKCCNMIRSGEQSKYPLSMLCHYMSAEVEECRATGEGRPEGKLAISYNVHCKLSKTVKRSPLKNLAEWCNYLPVIGTMHGYAHKQECQLLFLMLYIVGTGIEDGEACEHYFNVTNALAGITCHQSIFHCRQAIVEFIYYHDNLETYAKSSLFIYNNYKQALSILQGRSAVAKGMREAGIDDTNTFYDWLAEEGEYLRNLSETPAKETLEMEYFLKLEGLNACAHDQGPAVERKVSHEMENERKLIADCQALEWKLEIDQWWLEGSEKWCAARKMVREASYWKALDKLEGLLVARMFEMTRLNVAGTGYKMRKHIANALKLRLKSIQTAIAAYNQVAAALSPPHSLVSWEDIVEFSYLSEFDILCDTREDVQEQRWATQKNCMLMQELFKLICTKNELPRLHLEIQRLLTYIRDEEHRLKTVADCLDASDPALALQRLDGFNFANNKHFWPGTLLKQQSGDAEAAEWVEGSVESDVEEEDDDDEIDGELNVALSIATDLE</sequence>
<dbReference type="Proteomes" id="UP000799118">
    <property type="component" value="Unassembled WGS sequence"/>
</dbReference>
<evidence type="ECO:0008006" key="4">
    <source>
        <dbReference type="Google" id="ProtNLM"/>
    </source>
</evidence>
<reference evidence="2" key="1">
    <citation type="journal article" date="2019" name="Environ. Microbiol.">
        <title>Fungal ecological strategies reflected in gene transcription - a case study of two litter decomposers.</title>
        <authorList>
            <person name="Barbi F."/>
            <person name="Kohler A."/>
            <person name="Barry K."/>
            <person name="Baskaran P."/>
            <person name="Daum C."/>
            <person name="Fauchery L."/>
            <person name="Ihrmark K."/>
            <person name="Kuo A."/>
            <person name="LaButti K."/>
            <person name="Lipzen A."/>
            <person name="Morin E."/>
            <person name="Grigoriev I.V."/>
            <person name="Henrissat B."/>
            <person name="Lindahl B."/>
            <person name="Martin F."/>
        </authorList>
    </citation>
    <scope>NUCLEOTIDE SEQUENCE</scope>
    <source>
        <strain evidence="2">JB14</strain>
    </source>
</reference>
<dbReference type="Pfam" id="PF18758">
    <property type="entry name" value="KDZ"/>
    <property type="match status" value="1"/>
</dbReference>
<dbReference type="AlphaFoldDB" id="A0A6A4GL52"/>
<dbReference type="InterPro" id="IPR040521">
    <property type="entry name" value="KDZ"/>
</dbReference>
<feature type="region of interest" description="Disordered" evidence="1">
    <location>
        <begin position="16"/>
        <end position="37"/>
    </location>
</feature>
<dbReference type="OrthoDB" id="2153963at2759"/>
<dbReference type="PANTHER" id="PTHR33096">
    <property type="entry name" value="CXC2 DOMAIN-CONTAINING PROTEIN"/>
    <property type="match status" value="1"/>
</dbReference>
<gene>
    <name evidence="2" type="ORF">BT96DRAFT_1087389</name>
</gene>
<dbReference type="PANTHER" id="PTHR33096:SF1">
    <property type="entry name" value="CXC1-LIKE CYSTEINE CLUSTER ASSOCIATED WITH KDZ TRANSPOSASES DOMAIN-CONTAINING PROTEIN"/>
    <property type="match status" value="1"/>
</dbReference>
<keyword evidence="3" id="KW-1185">Reference proteome</keyword>
<feature type="compositionally biased region" description="Acidic residues" evidence="1">
    <location>
        <begin position="26"/>
        <end position="35"/>
    </location>
</feature>
<organism evidence="2 3">
    <name type="scientific">Gymnopus androsaceus JB14</name>
    <dbReference type="NCBI Taxonomy" id="1447944"/>
    <lineage>
        <taxon>Eukaryota</taxon>
        <taxon>Fungi</taxon>
        <taxon>Dikarya</taxon>
        <taxon>Basidiomycota</taxon>
        <taxon>Agaricomycotina</taxon>
        <taxon>Agaricomycetes</taxon>
        <taxon>Agaricomycetidae</taxon>
        <taxon>Agaricales</taxon>
        <taxon>Marasmiineae</taxon>
        <taxon>Omphalotaceae</taxon>
        <taxon>Gymnopus</taxon>
    </lineage>
</organism>
<evidence type="ECO:0000313" key="2">
    <source>
        <dbReference type="EMBL" id="KAE9386063.1"/>
    </source>
</evidence>
<proteinExistence type="predicted"/>
<protein>
    <recommendedName>
        <fullName evidence="4">CxC1-like cysteine cluster associated with KDZ transposases domain-containing protein</fullName>
    </recommendedName>
</protein>
<evidence type="ECO:0000256" key="1">
    <source>
        <dbReference type="SAM" id="MobiDB-lite"/>
    </source>
</evidence>
<evidence type="ECO:0000313" key="3">
    <source>
        <dbReference type="Proteomes" id="UP000799118"/>
    </source>
</evidence>
<accession>A0A6A4GL52</accession>
<name>A0A6A4GL52_9AGAR</name>
<dbReference type="EMBL" id="ML769916">
    <property type="protein sequence ID" value="KAE9386063.1"/>
    <property type="molecule type" value="Genomic_DNA"/>
</dbReference>